<keyword evidence="8 10" id="KW-0472">Membrane</keyword>
<sequence length="882" mass="94935">MKQSTRKTTSGKKKSRARIGGSRGWIAAGTLAAYAAMGGSKTAIASVEKTDPAVSGAVDASLPLKKFDIPAGPLDAAVKAFERVTGLTVKIVLPSGTVAGFNSQGVVGLYREDEALRLLLEGTGLNYRVEDATTMLVGVQAKDTISVTDSVTNSVSLSKLTEPLIDTPQSVNVVPQFVLKDEGVSTLRDALRNVPGISLAAGEAGAQGDNLTIRGFTARNDIFLDGIRDFGSYYRDSFNYEQVEALEGPAGIQFGRGSTGGVINQESKVPVVQQFVNVQTQFGTDKTRRITADINEPELDVLGGTGYRVNLMGQEGGVAGRDYAEIRRFGIAPSVSIGLNTKTRATLSYLHMTESDTPDYGLPWFNNAVAPGSIRHSYYGFPDENYLKTNDDILTFKAEHEFSPNLNLHTIARAANYPRQAQITEPQICSNPPASVPVGGFVSSLPTSAVNTALPCAYTAASDPSKIIVNRNQIQVKSVEGDLWDQTEITARFKTFGVKHALVAGVEGGQEISNPIRTSYTINKINTVPTATLIDPNASQPFGGNGYISSIVHTKAKSVGLYFVDTIKLGRLFEASGGVRWDRFDTGYNLYQPTPPAGGTVTAPVAPISRIDEQPSYRAAFVYKPSSRGSVYFDYGTSFNPAAESLSLSIGLANSSAAPEENETYEVGAKWSFLNERLLAEGSWFRTEKDNARETDPTNSNNIVAAGNQLVKGVQFSLVGRLPEGMDIVAGYAYLDSEVIFSKFFPTSVGFPLANVPKQTFNLFVTHRLPLRLNVGVGGNYVASRTASSTVPFVPTAYSGPISYLTPSGAPAVHYQVLATEMKQVPGYWIFNAMVRRPLTDRLELQANVNNLLNRYYIDLPHPSHLIPGAGANAQIGINFKF</sequence>
<dbReference type="Gene3D" id="3.55.50.30">
    <property type="match status" value="1"/>
</dbReference>
<keyword evidence="9 10" id="KW-0998">Cell outer membrane</keyword>
<keyword evidence="3 10" id="KW-1134">Transmembrane beta strand</keyword>
<protein>
    <submittedName>
        <fullName evidence="13">Catecholate siderophore receptor</fullName>
    </submittedName>
</protein>
<evidence type="ECO:0000256" key="11">
    <source>
        <dbReference type="RuleBase" id="RU003357"/>
    </source>
</evidence>
<keyword evidence="4" id="KW-0410">Iron transport</keyword>
<feature type="domain" description="Secretin/TonB short N-terminal" evidence="12">
    <location>
        <begin position="89"/>
        <end position="140"/>
    </location>
</feature>
<dbReference type="AlphaFoldDB" id="A0A7W8N4J5"/>
<evidence type="ECO:0000256" key="2">
    <source>
        <dbReference type="ARBA" id="ARBA00022448"/>
    </source>
</evidence>
<evidence type="ECO:0000256" key="5">
    <source>
        <dbReference type="ARBA" id="ARBA00022692"/>
    </source>
</evidence>
<reference evidence="13 14" key="1">
    <citation type="submission" date="2020-08" db="EMBL/GenBank/DDBJ databases">
        <title>Genomic Encyclopedia of Type Strains, Phase IV (KMG-V): Genome sequencing to study the core and pangenomes of soil and plant-associated prokaryotes.</title>
        <authorList>
            <person name="Whitman W."/>
        </authorList>
    </citation>
    <scope>NUCLEOTIDE SEQUENCE [LARGE SCALE GENOMIC DNA]</scope>
    <source>
        <strain evidence="13 14">M8US30</strain>
    </source>
</reference>
<keyword evidence="2 10" id="KW-0813">Transport</keyword>
<comment type="subcellular location">
    <subcellularLocation>
        <location evidence="1 10">Cell outer membrane</location>
        <topology evidence="1 10">Multi-pass membrane protein</topology>
    </subcellularLocation>
</comment>
<comment type="similarity">
    <text evidence="10 11">Belongs to the TonB-dependent receptor family.</text>
</comment>
<gene>
    <name evidence="13" type="ORF">HDF10_002569</name>
</gene>
<keyword evidence="13" id="KW-0675">Receptor</keyword>
<dbReference type="PANTHER" id="PTHR32552">
    <property type="entry name" value="FERRICHROME IRON RECEPTOR-RELATED"/>
    <property type="match status" value="1"/>
</dbReference>
<dbReference type="InterPro" id="IPR037066">
    <property type="entry name" value="Plug_dom_sf"/>
</dbReference>
<evidence type="ECO:0000256" key="10">
    <source>
        <dbReference type="PROSITE-ProRule" id="PRU01360"/>
    </source>
</evidence>
<keyword evidence="6" id="KW-0408">Iron</keyword>
<keyword evidence="4" id="KW-0406">Ion transport</keyword>
<dbReference type="InterPro" id="IPR039426">
    <property type="entry name" value="TonB-dep_rcpt-like"/>
</dbReference>
<dbReference type="InterPro" id="IPR000531">
    <property type="entry name" value="Beta-barrel_TonB"/>
</dbReference>
<evidence type="ECO:0000256" key="6">
    <source>
        <dbReference type="ARBA" id="ARBA00023004"/>
    </source>
</evidence>
<dbReference type="Gene3D" id="2.40.170.20">
    <property type="entry name" value="TonB-dependent receptor, beta-barrel domain"/>
    <property type="match status" value="1"/>
</dbReference>
<dbReference type="PANTHER" id="PTHR32552:SF83">
    <property type="entry name" value="BLR3904 PROTEIN"/>
    <property type="match status" value="1"/>
</dbReference>
<dbReference type="Pfam" id="PF07715">
    <property type="entry name" value="Plug"/>
    <property type="match status" value="1"/>
</dbReference>
<dbReference type="GO" id="GO:0015344">
    <property type="term" value="F:siderophore uptake transmembrane transporter activity"/>
    <property type="evidence" value="ECO:0007669"/>
    <property type="project" value="TreeGrafter"/>
</dbReference>
<dbReference type="InterPro" id="IPR011662">
    <property type="entry name" value="Secretin/TonB_short_N"/>
</dbReference>
<dbReference type="InterPro" id="IPR036942">
    <property type="entry name" value="Beta-barrel_TonB_sf"/>
</dbReference>
<evidence type="ECO:0000256" key="7">
    <source>
        <dbReference type="ARBA" id="ARBA00023077"/>
    </source>
</evidence>
<dbReference type="PROSITE" id="PS52016">
    <property type="entry name" value="TONB_DEPENDENT_REC_3"/>
    <property type="match status" value="1"/>
</dbReference>
<dbReference type="GO" id="GO:0009279">
    <property type="term" value="C:cell outer membrane"/>
    <property type="evidence" value="ECO:0007669"/>
    <property type="project" value="UniProtKB-SubCell"/>
</dbReference>
<evidence type="ECO:0000259" key="12">
    <source>
        <dbReference type="SMART" id="SM00965"/>
    </source>
</evidence>
<evidence type="ECO:0000256" key="3">
    <source>
        <dbReference type="ARBA" id="ARBA00022452"/>
    </source>
</evidence>
<organism evidence="13 14">
    <name type="scientific">Tunturiibacter lichenicola</name>
    <dbReference type="NCBI Taxonomy" id="2051959"/>
    <lineage>
        <taxon>Bacteria</taxon>
        <taxon>Pseudomonadati</taxon>
        <taxon>Acidobacteriota</taxon>
        <taxon>Terriglobia</taxon>
        <taxon>Terriglobales</taxon>
        <taxon>Acidobacteriaceae</taxon>
        <taxon>Tunturiibacter</taxon>
    </lineage>
</organism>
<proteinExistence type="inferred from homology"/>
<dbReference type="CDD" id="cd01347">
    <property type="entry name" value="ligand_gated_channel"/>
    <property type="match status" value="1"/>
</dbReference>
<dbReference type="Pfam" id="PF00593">
    <property type="entry name" value="TonB_dep_Rec_b-barrel"/>
    <property type="match status" value="1"/>
</dbReference>
<evidence type="ECO:0000313" key="14">
    <source>
        <dbReference type="Proteomes" id="UP000569092"/>
    </source>
</evidence>
<evidence type="ECO:0000256" key="8">
    <source>
        <dbReference type="ARBA" id="ARBA00023136"/>
    </source>
</evidence>
<accession>A0A7W8N4J5</accession>
<dbReference type="SMART" id="SM00965">
    <property type="entry name" value="STN"/>
    <property type="match status" value="1"/>
</dbReference>
<comment type="caution">
    <text evidence="13">The sequence shown here is derived from an EMBL/GenBank/DDBJ whole genome shotgun (WGS) entry which is preliminary data.</text>
</comment>
<keyword evidence="7 11" id="KW-0798">TonB box</keyword>
<evidence type="ECO:0000256" key="9">
    <source>
        <dbReference type="ARBA" id="ARBA00023237"/>
    </source>
</evidence>
<evidence type="ECO:0000256" key="1">
    <source>
        <dbReference type="ARBA" id="ARBA00004571"/>
    </source>
</evidence>
<dbReference type="Gene3D" id="2.170.130.10">
    <property type="entry name" value="TonB-dependent receptor, plug domain"/>
    <property type="match status" value="1"/>
</dbReference>
<name>A0A7W8N4J5_9BACT</name>
<dbReference type="Proteomes" id="UP000569092">
    <property type="component" value="Unassembled WGS sequence"/>
</dbReference>
<evidence type="ECO:0000256" key="4">
    <source>
        <dbReference type="ARBA" id="ARBA00022496"/>
    </source>
</evidence>
<evidence type="ECO:0000313" key="13">
    <source>
        <dbReference type="EMBL" id="MBB5344583.1"/>
    </source>
</evidence>
<dbReference type="EMBL" id="JACHDZ010000004">
    <property type="protein sequence ID" value="MBB5344583.1"/>
    <property type="molecule type" value="Genomic_DNA"/>
</dbReference>
<dbReference type="InterPro" id="IPR012910">
    <property type="entry name" value="Plug_dom"/>
</dbReference>
<dbReference type="SUPFAM" id="SSF56935">
    <property type="entry name" value="Porins"/>
    <property type="match status" value="1"/>
</dbReference>
<keyword evidence="5 10" id="KW-0812">Transmembrane</keyword>